<keyword evidence="3" id="KW-1185">Reference proteome</keyword>
<comment type="caution">
    <text evidence="2">The sequence shown here is derived from an EMBL/GenBank/DDBJ whole genome shotgun (WGS) entry which is preliminary data.</text>
</comment>
<dbReference type="PANTHER" id="PTHR38663:SF1">
    <property type="entry name" value="L-ORNITHINE N(5)-MONOOXYGENASE"/>
    <property type="match status" value="1"/>
</dbReference>
<dbReference type="OrthoDB" id="76038at2759"/>
<dbReference type="HOGENOM" id="CLU_014633_1_1_1"/>
<feature type="compositionally biased region" description="Basic residues" evidence="1">
    <location>
        <begin position="230"/>
        <end position="240"/>
    </location>
</feature>
<dbReference type="OMA" id="CDGRIKI"/>
<reference evidence="2 3" key="1">
    <citation type="journal article" date="2012" name="Plant Cell">
        <title>Genome comparison of barley and maize smut fungi reveals targeted loss of RNA silencing components and species-specific presence of transposable elements.</title>
        <authorList>
            <person name="Laurie J.D."/>
            <person name="Ali S."/>
            <person name="Linning R."/>
            <person name="Mannhaupt G."/>
            <person name="Wong P."/>
            <person name="Gueldener U."/>
            <person name="Muensterkoetter M."/>
            <person name="Moore R."/>
            <person name="Kahmann R."/>
            <person name="Bakkeren G."/>
            <person name="Schirawski J."/>
        </authorList>
    </citation>
    <scope>NUCLEOTIDE SEQUENCE [LARGE SCALE GENOMIC DNA]</scope>
    <source>
        <strain evidence="3">Uh4875-4</strain>
    </source>
</reference>
<protein>
    <recommendedName>
        <fullName evidence="4">L-ornithine N(5)-monooxygenase</fullName>
    </recommendedName>
</protein>
<dbReference type="SUPFAM" id="SSF51905">
    <property type="entry name" value="FAD/NAD(P)-binding domain"/>
    <property type="match status" value="1"/>
</dbReference>
<feature type="region of interest" description="Disordered" evidence="1">
    <location>
        <begin position="224"/>
        <end position="295"/>
    </location>
</feature>
<feature type="compositionally biased region" description="Polar residues" evidence="1">
    <location>
        <begin position="250"/>
        <end position="259"/>
    </location>
</feature>
<feature type="region of interest" description="Disordered" evidence="1">
    <location>
        <begin position="603"/>
        <end position="630"/>
    </location>
</feature>
<sequence>MLPPHRKTPENLVMPEEVDGSDHAAAQPCVFSGEPDTPTPSKLSSPDVEAAAHFDLVIIGAGPAALAVISRILESRPAALYTEDEHCHLHFTHRQRSPALIPSKVARPSSLPARDLKAQTYQGRKKRGKGLWNFHNNDDLCPCDGRIKILVIDRLGEGFMGLWRRNFRALGISHLRSPMFFHPDASDFDALIAYANQQGKAGEGTPDQVIKLIEERIVACNTSNTTTKGRGCRRRCKSKRPPSPIDQAGSKRSGSNDSSLPDLIEILGVVGKEKSKHKRKQQQSSAIDATSAKMHVNERDRRDYFTPSSSLFNSFTRRLEQKYRVQSCDHCCSPTWPRVSEFFDDNVDEGSTSAPTPASSASEEGAGLEDTPVTTLKGRVKEMAWFDGTKSTVQDDFGNHHSGFLLELDDGTEKDTGFVISAKAVVSAVGFGGLPVIPSFLTNSIPSRPSPATAHPACGPGWMHSSCLASKPFPFPSPSTLASTPHDRIMVVVGGGLTSAQIVVRALEHGYDKVILLTRGHLKSKIFDVDLGWVGRYSNYLKMQFWQNEDVQERLNTLRAARNGGSVTPTYAKVLARLQALGKVDIRTHTTISTAWYAPTTLLDPQRQDEEEGEANAEKTGPIEEEDQSGEKQWSLLLRCTSDGGSLTTIRADYLVVATGAKIDFGSLPFLKTVQRTHPIRLVGGMPVLTSDLEYRRDVPLFVTGAYAGLQIGPAAGNLGGMRDSADRIANRLLELLSLTEAVVPKTEERDTRVCTAEKEQESASRIKSRKGRKRVDTGTPFTHFNFDLLSIEA</sequence>
<dbReference type="PANTHER" id="PTHR38663">
    <property type="match status" value="1"/>
</dbReference>
<accession>I2G103</accession>
<dbReference type="InterPro" id="IPR036188">
    <property type="entry name" value="FAD/NAD-bd_sf"/>
</dbReference>
<feature type="region of interest" description="Disordered" evidence="1">
    <location>
        <begin position="1"/>
        <end position="46"/>
    </location>
</feature>
<dbReference type="Proteomes" id="UP000006174">
    <property type="component" value="Unassembled WGS sequence"/>
</dbReference>
<feature type="compositionally biased region" description="Low complexity" evidence="1">
    <location>
        <begin position="349"/>
        <end position="365"/>
    </location>
</feature>
<dbReference type="eggNOG" id="ENOG502QPIW">
    <property type="taxonomic scope" value="Eukaryota"/>
</dbReference>
<dbReference type="AlphaFoldDB" id="I2G103"/>
<evidence type="ECO:0008006" key="4">
    <source>
        <dbReference type="Google" id="ProtNLM"/>
    </source>
</evidence>
<gene>
    <name evidence="2" type="ORF">UHOR_04200</name>
</gene>
<dbReference type="STRING" id="1128400.I2G103"/>
<organism evidence="2 3">
    <name type="scientific">Ustilago hordei</name>
    <name type="common">Barley covered smut fungus</name>
    <dbReference type="NCBI Taxonomy" id="120017"/>
    <lineage>
        <taxon>Eukaryota</taxon>
        <taxon>Fungi</taxon>
        <taxon>Dikarya</taxon>
        <taxon>Basidiomycota</taxon>
        <taxon>Ustilaginomycotina</taxon>
        <taxon>Ustilaginomycetes</taxon>
        <taxon>Ustilaginales</taxon>
        <taxon>Ustilaginaceae</taxon>
        <taxon>Ustilago</taxon>
    </lineage>
</organism>
<feature type="region of interest" description="Disordered" evidence="1">
    <location>
        <begin position="344"/>
        <end position="373"/>
    </location>
</feature>
<evidence type="ECO:0000256" key="1">
    <source>
        <dbReference type="SAM" id="MobiDB-lite"/>
    </source>
</evidence>
<dbReference type="EMBL" id="CAGI01000178">
    <property type="protein sequence ID" value="CCF52846.1"/>
    <property type="molecule type" value="Genomic_DNA"/>
</dbReference>
<evidence type="ECO:0000313" key="2">
    <source>
        <dbReference type="EMBL" id="CCF52846.1"/>
    </source>
</evidence>
<dbReference type="Gene3D" id="3.50.50.60">
    <property type="entry name" value="FAD/NAD(P)-binding domain"/>
    <property type="match status" value="1"/>
</dbReference>
<proteinExistence type="predicted"/>
<name>I2G103_USTHO</name>
<evidence type="ECO:0000313" key="3">
    <source>
        <dbReference type="Proteomes" id="UP000006174"/>
    </source>
</evidence>